<keyword evidence="2" id="KW-1185">Reference proteome</keyword>
<organism evidence="1">
    <name type="scientific">Oryza brachyantha</name>
    <name type="common">malo sina</name>
    <dbReference type="NCBI Taxonomy" id="4533"/>
    <lineage>
        <taxon>Eukaryota</taxon>
        <taxon>Viridiplantae</taxon>
        <taxon>Streptophyta</taxon>
        <taxon>Embryophyta</taxon>
        <taxon>Tracheophyta</taxon>
        <taxon>Spermatophyta</taxon>
        <taxon>Magnoliopsida</taxon>
        <taxon>Liliopsida</taxon>
        <taxon>Poales</taxon>
        <taxon>Poaceae</taxon>
        <taxon>BOP clade</taxon>
        <taxon>Oryzoideae</taxon>
        <taxon>Oryzeae</taxon>
        <taxon>Oryzinae</taxon>
        <taxon>Oryza</taxon>
    </lineage>
</organism>
<dbReference type="HOGENOM" id="CLU_3090468_0_0_1"/>
<reference evidence="1" key="2">
    <citation type="submission" date="2013-04" db="UniProtKB">
        <authorList>
            <consortium name="EnsemblPlants"/>
        </authorList>
    </citation>
    <scope>IDENTIFICATION</scope>
</reference>
<evidence type="ECO:0000313" key="2">
    <source>
        <dbReference type="Proteomes" id="UP000006038"/>
    </source>
</evidence>
<sequence>MQYGLLIFYWKIGRCVARLDTFDILRQSQDYVNANFWSVCPFGLVSILQDYS</sequence>
<evidence type="ECO:0000313" key="1">
    <source>
        <dbReference type="EnsemblPlants" id="OB08G12420.1"/>
    </source>
</evidence>
<proteinExistence type="predicted"/>
<accession>J3MQ63</accession>
<dbReference type="Gramene" id="OB08G12420.1">
    <property type="protein sequence ID" value="OB08G12420.1"/>
    <property type="gene ID" value="OB08G12420"/>
</dbReference>
<reference evidence="1" key="1">
    <citation type="journal article" date="2013" name="Nat. Commun.">
        <title>Whole-genome sequencing of Oryza brachyantha reveals mechanisms underlying Oryza genome evolution.</title>
        <authorList>
            <person name="Chen J."/>
            <person name="Huang Q."/>
            <person name="Gao D."/>
            <person name="Wang J."/>
            <person name="Lang Y."/>
            <person name="Liu T."/>
            <person name="Li B."/>
            <person name="Bai Z."/>
            <person name="Luis Goicoechea J."/>
            <person name="Liang C."/>
            <person name="Chen C."/>
            <person name="Zhang W."/>
            <person name="Sun S."/>
            <person name="Liao Y."/>
            <person name="Zhang X."/>
            <person name="Yang L."/>
            <person name="Song C."/>
            <person name="Wang M."/>
            <person name="Shi J."/>
            <person name="Liu G."/>
            <person name="Liu J."/>
            <person name="Zhou H."/>
            <person name="Zhou W."/>
            <person name="Yu Q."/>
            <person name="An N."/>
            <person name="Chen Y."/>
            <person name="Cai Q."/>
            <person name="Wang B."/>
            <person name="Liu B."/>
            <person name="Min J."/>
            <person name="Huang Y."/>
            <person name="Wu H."/>
            <person name="Li Z."/>
            <person name="Zhang Y."/>
            <person name="Yin Y."/>
            <person name="Song W."/>
            <person name="Jiang J."/>
            <person name="Jackson S.A."/>
            <person name="Wing R.A."/>
            <person name="Wang J."/>
            <person name="Chen M."/>
        </authorList>
    </citation>
    <scope>NUCLEOTIDE SEQUENCE [LARGE SCALE GENOMIC DNA]</scope>
    <source>
        <strain evidence="1">cv. IRGC 101232</strain>
    </source>
</reference>
<protein>
    <submittedName>
        <fullName evidence="1">Uncharacterized protein</fullName>
    </submittedName>
</protein>
<dbReference type="EnsemblPlants" id="OB08G12420.1">
    <property type="protein sequence ID" value="OB08G12420.1"/>
    <property type="gene ID" value="OB08G12420"/>
</dbReference>
<name>J3MQ63_ORYBR</name>
<dbReference type="Proteomes" id="UP000006038">
    <property type="component" value="Chromosome 8"/>
</dbReference>
<dbReference type="AlphaFoldDB" id="J3MQ63"/>